<dbReference type="PANTHER" id="PTHR23196:SF34">
    <property type="entry name" value="MEDIATOR OF DNA DAMAGE CHECKPOINT PROTEIN 1"/>
    <property type="match status" value="1"/>
</dbReference>
<dbReference type="EMBL" id="GECZ01012260">
    <property type="protein sequence ID" value="JAS57509.1"/>
    <property type="molecule type" value="Transcribed_RNA"/>
</dbReference>
<dbReference type="Pfam" id="PF16770">
    <property type="entry name" value="RTT107_BRCT_5"/>
    <property type="match status" value="1"/>
</dbReference>
<dbReference type="InterPro" id="IPR036420">
    <property type="entry name" value="BRCT_dom_sf"/>
</dbReference>
<dbReference type="GO" id="GO:0005634">
    <property type="term" value="C:nucleus"/>
    <property type="evidence" value="ECO:0007669"/>
    <property type="project" value="UniProtKB-SubCell"/>
</dbReference>
<feature type="domain" description="BRCT" evidence="7">
    <location>
        <begin position="190"/>
        <end position="267"/>
    </location>
</feature>
<keyword evidence="3" id="KW-0227">DNA damage</keyword>
<evidence type="ECO:0000256" key="2">
    <source>
        <dbReference type="ARBA" id="ARBA00022553"/>
    </source>
</evidence>
<keyword evidence="2" id="KW-0597">Phosphoprotein</keyword>
<evidence type="ECO:0000256" key="4">
    <source>
        <dbReference type="ARBA" id="ARBA00023204"/>
    </source>
</evidence>
<evidence type="ECO:0000256" key="6">
    <source>
        <dbReference type="SAM" id="MobiDB-lite"/>
    </source>
</evidence>
<evidence type="ECO:0000256" key="5">
    <source>
        <dbReference type="ARBA" id="ARBA00023242"/>
    </source>
</evidence>
<keyword evidence="5" id="KW-0539">Nucleus</keyword>
<dbReference type="CDD" id="cd18432">
    <property type="entry name" value="BRCT_PAXIP1_rpt6_like"/>
    <property type="match status" value="1"/>
</dbReference>
<proteinExistence type="predicted"/>
<dbReference type="InterPro" id="IPR051579">
    <property type="entry name" value="DDR_Transcriptional_Reg"/>
</dbReference>
<gene>
    <name evidence="8" type="ORF">g.18613</name>
</gene>
<dbReference type="InterPro" id="IPR001357">
    <property type="entry name" value="BRCT_dom"/>
</dbReference>
<sequence>RTAHVVIEKLCHQYQGSPIKKPISNTIKSPYKVIDPKCSDTKEKQLKRIRSIKTRDKINYRRISRRENVLSETSTSNRPVSKNPRQSLTRGEKVLFSGFSNTTYEANVKKLGGTVVDSPDSCTVLVTDKVRRTIKFLCALAQGKPIVGPEWIVQSYRCKCFEDPMNHLILDVEAQLRFSFDLRQTINEAKKQALLTGYTVYATPSVKPPPDDIKSIIKSCGGKFLPKVPSKWPDQTIVISHPDDRALWKKLKVKGSTPPIVAVEFLLLGILQHRIDIQTHKIS</sequence>
<evidence type="ECO:0000313" key="8">
    <source>
        <dbReference type="EMBL" id="JAS57509.1"/>
    </source>
</evidence>
<dbReference type="PROSITE" id="PS50172">
    <property type="entry name" value="BRCT"/>
    <property type="match status" value="2"/>
</dbReference>
<protein>
    <recommendedName>
        <fullName evidence="7">BRCT domain-containing protein</fullName>
    </recommendedName>
</protein>
<feature type="non-terminal residue" evidence="8">
    <location>
        <position position="1"/>
    </location>
</feature>
<name>A0A1B6G4Z7_9HEMI</name>
<dbReference type="Gene3D" id="3.40.50.10190">
    <property type="entry name" value="BRCT domain"/>
    <property type="match status" value="2"/>
</dbReference>
<dbReference type="CDD" id="cd17744">
    <property type="entry name" value="BRCT_MDC1_rpt1"/>
    <property type="match status" value="1"/>
</dbReference>
<feature type="domain" description="BRCT" evidence="7">
    <location>
        <begin position="84"/>
        <end position="169"/>
    </location>
</feature>
<dbReference type="Pfam" id="PF16589">
    <property type="entry name" value="BRCT_2"/>
    <property type="match status" value="1"/>
</dbReference>
<dbReference type="PANTHER" id="PTHR23196">
    <property type="entry name" value="PAX TRANSCRIPTION ACTIVATION DOMAIN INTERACTING PROTEIN"/>
    <property type="match status" value="1"/>
</dbReference>
<dbReference type="SUPFAM" id="SSF52113">
    <property type="entry name" value="BRCT domain"/>
    <property type="match status" value="2"/>
</dbReference>
<evidence type="ECO:0000256" key="3">
    <source>
        <dbReference type="ARBA" id="ARBA00022763"/>
    </source>
</evidence>
<reference evidence="8" key="1">
    <citation type="submission" date="2015-11" db="EMBL/GenBank/DDBJ databases">
        <title>De novo transcriptome assembly of four potential Pierce s Disease insect vectors from Arizona vineyards.</title>
        <authorList>
            <person name="Tassone E.E."/>
        </authorList>
    </citation>
    <scope>NUCLEOTIDE SEQUENCE</scope>
</reference>
<feature type="compositionally biased region" description="Polar residues" evidence="6">
    <location>
        <begin position="70"/>
        <end position="88"/>
    </location>
</feature>
<dbReference type="AlphaFoldDB" id="A0A1B6G4Z7"/>
<feature type="region of interest" description="Disordered" evidence="6">
    <location>
        <begin position="68"/>
        <end position="88"/>
    </location>
</feature>
<evidence type="ECO:0000259" key="7">
    <source>
        <dbReference type="PROSITE" id="PS50172"/>
    </source>
</evidence>
<dbReference type="SMART" id="SM00292">
    <property type="entry name" value="BRCT"/>
    <property type="match status" value="2"/>
</dbReference>
<evidence type="ECO:0000256" key="1">
    <source>
        <dbReference type="ARBA" id="ARBA00004123"/>
    </source>
</evidence>
<comment type="subcellular location">
    <subcellularLocation>
        <location evidence="1">Nucleus</location>
    </subcellularLocation>
</comment>
<accession>A0A1B6G4Z7</accession>
<keyword evidence="4" id="KW-0234">DNA repair</keyword>
<organism evidence="8">
    <name type="scientific">Cuerna arida</name>
    <dbReference type="NCBI Taxonomy" id="1464854"/>
    <lineage>
        <taxon>Eukaryota</taxon>
        <taxon>Metazoa</taxon>
        <taxon>Ecdysozoa</taxon>
        <taxon>Arthropoda</taxon>
        <taxon>Hexapoda</taxon>
        <taxon>Insecta</taxon>
        <taxon>Pterygota</taxon>
        <taxon>Neoptera</taxon>
        <taxon>Paraneoptera</taxon>
        <taxon>Hemiptera</taxon>
        <taxon>Auchenorrhyncha</taxon>
        <taxon>Membracoidea</taxon>
        <taxon>Cicadellidae</taxon>
        <taxon>Cicadellinae</taxon>
        <taxon>Proconiini</taxon>
        <taxon>Cuerna</taxon>
    </lineage>
</organism>
<dbReference type="GO" id="GO:0006281">
    <property type="term" value="P:DNA repair"/>
    <property type="evidence" value="ECO:0007669"/>
    <property type="project" value="UniProtKB-KW"/>
</dbReference>